<evidence type="ECO:0000313" key="1">
    <source>
        <dbReference type="EMBL" id="SMF28665.1"/>
    </source>
</evidence>
<evidence type="ECO:0000313" key="2">
    <source>
        <dbReference type="Proteomes" id="UP000192907"/>
    </source>
</evidence>
<reference evidence="2" key="1">
    <citation type="submission" date="2017-04" db="EMBL/GenBank/DDBJ databases">
        <authorList>
            <person name="Varghese N."/>
            <person name="Submissions S."/>
        </authorList>
    </citation>
    <scope>NUCLEOTIDE SEQUENCE [LARGE SCALE GENOMIC DNA]</scope>
    <source>
        <strain evidence="2">RKEM611</strain>
    </source>
</reference>
<keyword evidence="2" id="KW-1185">Reference proteome</keyword>
<dbReference type="Proteomes" id="UP000192907">
    <property type="component" value="Unassembled WGS sequence"/>
</dbReference>
<dbReference type="STRING" id="1513793.SAMN06296036_10929"/>
<dbReference type="AlphaFoldDB" id="A0A1Y6BTW1"/>
<sequence length="38" mass="4382">MGDLKLFIPMVIKTYSGMLSRKFRLTMMLFNSIRASLA</sequence>
<name>A0A1Y6BTW1_9BACT</name>
<accession>A0A1Y6BTW1</accession>
<dbReference type="EMBL" id="FWZT01000009">
    <property type="protein sequence ID" value="SMF28665.1"/>
    <property type="molecule type" value="Genomic_DNA"/>
</dbReference>
<protein>
    <submittedName>
        <fullName evidence="1">Uncharacterized protein</fullName>
    </submittedName>
</protein>
<gene>
    <name evidence="1" type="ORF">SAMN06296036_10929</name>
</gene>
<proteinExistence type="predicted"/>
<organism evidence="1 2">
    <name type="scientific">Pseudobacteriovorax antillogorgiicola</name>
    <dbReference type="NCBI Taxonomy" id="1513793"/>
    <lineage>
        <taxon>Bacteria</taxon>
        <taxon>Pseudomonadati</taxon>
        <taxon>Bdellovibrionota</taxon>
        <taxon>Oligoflexia</taxon>
        <taxon>Oligoflexales</taxon>
        <taxon>Pseudobacteriovoracaceae</taxon>
        <taxon>Pseudobacteriovorax</taxon>
    </lineage>
</organism>